<accession>A0AAU8AQ92</accession>
<dbReference type="Pfam" id="PF00701">
    <property type="entry name" value="DHDPS"/>
    <property type="match status" value="1"/>
</dbReference>
<dbReference type="EC" id="4.2.1.41" evidence="5"/>
<dbReference type="RefSeq" id="WP_353475916.1">
    <property type="nucleotide sequence ID" value="NZ_CP123386.1"/>
</dbReference>
<evidence type="ECO:0000313" key="5">
    <source>
        <dbReference type="EMBL" id="XCC97025.1"/>
    </source>
</evidence>
<evidence type="ECO:0000256" key="3">
    <source>
        <dbReference type="PIRNR" id="PIRNR001365"/>
    </source>
</evidence>
<gene>
    <name evidence="5" type="ORF">PVT71_23335</name>
</gene>
<dbReference type="CDD" id="cd00408">
    <property type="entry name" value="DHDPS-like"/>
    <property type="match status" value="1"/>
</dbReference>
<protein>
    <submittedName>
        <fullName evidence="5">Dihydrodipicolinate synthase family protein</fullName>
        <ecNumber evidence="5">4.1.3.3</ecNumber>
        <ecNumber evidence="5">4.2.1.41</ecNumber>
        <ecNumber evidence="5">4.3.3.7</ecNumber>
    </submittedName>
</protein>
<dbReference type="SMART" id="SM01130">
    <property type="entry name" value="DHDPS"/>
    <property type="match status" value="1"/>
</dbReference>
<keyword evidence="2 3" id="KW-0456">Lyase</keyword>
<evidence type="ECO:0000256" key="2">
    <source>
        <dbReference type="ARBA" id="ARBA00023239"/>
    </source>
</evidence>
<dbReference type="EC" id="4.3.3.7" evidence="5"/>
<reference evidence="5" key="1">
    <citation type="submission" date="2023-02" db="EMBL/GenBank/DDBJ databases">
        <title>Description and genomic characterization of Salipiger bruguierae sp. nov., isolated from the sediment of mangrove plant Bruguiera sexangula.</title>
        <authorList>
            <person name="Long M."/>
        </authorList>
    </citation>
    <scope>NUCLEOTIDE SEQUENCE</scope>
    <source>
        <strain evidence="5">H15</strain>
        <plasmid evidence="5">unnamed1</plasmid>
    </source>
</reference>
<dbReference type="GO" id="GO:0008747">
    <property type="term" value="F:N-acetylneuraminate lyase activity"/>
    <property type="evidence" value="ECO:0007669"/>
    <property type="project" value="UniProtKB-EC"/>
</dbReference>
<dbReference type="GO" id="GO:0047448">
    <property type="term" value="F:5-dehydro-4-deoxyglucarate dehydratase activity"/>
    <property type="evidence" value="ECO:0007669"/>
    <property type="project" value="UniProtKB-EC"/>
</dbReference>
<keyword evidence="5" id="KW-0614">Plasmid</keyword>
<dbReference type="PANTHER" id="PTHR12128:SF66">
    <property type="entry name" value="4-HYDROXY-2-OXOGLUTARATE ALDOLASE, MITOCHONDRIAL"/>
    <property type="match status" value="1"/>
</dbReference>
<sequence>MSLITTRTKGVFVIAVTPFTPDGSLDRESIDRVTDFYFEKGADGLTILGMMGEAPKLTQVESREVAAATIRRAGGRPVVVGVSAPGLAAIGELSKAVMDLGAAGVMVAPPMGLATNEQVEAYFAQVVEVLGPDVPLVLQDFPLSTKVPISTGSLGRILEAHDSIVMVKHEDWPGLAKITALREAEAAGRRRVSILCGNGGLFLPEEMRRGADGAMTGFGFPEMMRDIVRLSQAGAWERASDVFEAYMPLVRYEQQPGVGLAVRKYVLEKRGAIASAAQRRPGAALPPAAVAEVERMLARQAAKLAALTEPA</sequence>
<dbReference type="PANTHER" id="PTHR12128">
    <property type="entry name" value="DIHYDRODIPICOLINATE SYNTHASE"/>
    <property type="match status" value="1"/>
</dbReference>
<dbReference type="AlphaFoldDB" id="A0AAU8AQ92"/>
<comment type="similarity">
    <text evidence="1 3">Belongs to the DapA family.</text>
</comment>
<dbReference type="InterPro" id="IPR002220">
    <property type="entry name" value="DapA-like"/>
</dbReference>
<dbReference type="SUPFAM" id="SSF51569">
    <property type="entry name" value="Aldolase"/>
    <property type="match status" value="1"/>
</dbReference>
<dbReference type="GO" id="GO:0008840">
    <property type="term" value="F:4-hydroxy-tetrahydrodipicolinate synthase activity"/>
    <property type="evidence" value="ECO:0007669"/>
    <property type="project" value="UniProtKB-EC"/>
</dbReference>
<organism evidence="5">
    <name type="scientific">Alloyangia sp. H15</name>
    <dbReference type="NCBI Taxonomy" id="3029062"/>
    <lineage>
        <taxon>Bacteria</taxon>
        <taxon>Pseudomonadati</taxon>
        <taxon>Pseudomonadota</taxon>
        <taxon>Alphaproteobacteria</taxon>
        <taxon>Rhodobacterales</taxon>
        <taxon>Roseobacteraceae</taxon>
        <taxon>Alloyangia</taxon>
    </lineage>
</organism>
<dbReference type="GO" id="GO:0005829">
    <property type="term" value="C:cytosol"/>
    <property type="evidence" value="ECO:0007669"/>
    <property type="project" value="TreeGrafter"/>
</dbReference>
<evidence type="ECO:0000256" key="1">
    <source>
        <dbReference type="ARBA" id="ARBA00007592"/>
    </source>
</evidence>
<dbReference type="InterPro" id="IPR013785">
    <property type="entry name" value="Aldolase_TIM"/>
</dbReference>
<evidence type="ECO:0000256" key="4">
    <source>
        <dbReference type="PIRSR" id="PIRSR001365-2"/>
    </source>
</evidence>
<dbReference type="EMBL" id="CP123386">
    <property type="protein sequence ID" value="XCC97025.1"/>
    <property type="molecule type" value="Genomic_DNA"/>
</dbReference>
<feature type="binding site" evidence="4">
    <location>
        <position position="215"/>
    </location>
    <ligand>
        <name>pyruvate</name>
        <dbReference type="ChEBI" id="CHEBI:15361"/>
    </ligand>
</feature>
<dbReference type="PIRSF" id="PIRSF001365">
    <property type="entry name" value="DHDPS"/>
    <property type="match status" value="1"/>
</dbReference>
<name>A0AAU8AQ92_9RHOB</name>
<proteinExistence type="inferred from homology"/>
<dbReference type="Gene3D" id="3.20.20.70">
    <property type="entry name" value="Aldolase class I"/>
    <property type="match status" value="1"/>
</dbReference>
<geneLocation type="plasmid" evidence="5">
    <name>unnamed1</name>
</geneLocation>
<dbReference type="EC" id="4.1.3.3" evidence="5"/>